<reference evidence="6" key="1">
    <citation type="journal article" date="2020" name="bioRxiv">
        <title>Hybrid origin of Populus tomentosa Carr. identified through genome sequencing and phylogenomic analysis.</title>
        <authorList>
            <person name="An X."/>
            <person name="Gao K."/>
            <person name="Chen Z."/>
            <person name="Li J."/>
            <person name="Yang X."/>
            <person name="Yang X."/>
            <person name="Zhou J."/>
            <person name="Guo T."/>
            <person name="Zhao T."/>
            <person name="Huang S."/>
            <person name="Miao D."/>
            <person name="Khan W.U."/>
            <person name="Rao P."/>
            <person name="Ye M."/>
            <person name="Lei B."/>
            <person name="Liao W."/>
            <person name="Wang J."/>
            <person name="Ji L."/>
            <person name="Li Y."/>
            <person name="Guo B."/>
            <person name="Mustafa N.S."/>
            <person name="Li S."/>
            <person name="Yun Q."/>
            <person name="Keller S.R."/>
            <person name="Mao J."/>
            <person name="Zhang R."/>
            <person name="Strauss S.H."/>
        </authorList>
    </citation>
    <scope>NUCLEOTIDE SEQUENCE</scope>
    <source>
        <strain evidence="6">GM15</strain>
        <tissue evidence="6">Leaf</tissue>
    </source>
</reference>
<feature type="domain" description="Aldehyde dehydrogenase" evidence="5">
    <location>
        <begin position="598"/>
        <end position="827"/>
    </location>
</feature>
<dbReference type="AlphaFoldDB" id="A0A8X8D2L3"/>
<dbReference type="EC" id="1.2.1.27" evidence="1"/>
<comment type="caution">
    <text evidence="6">The sequence shown here is derived from an EMBL/GenBank/DDBJ whole genome shotgun (WGS) entry which is preliminary data.</text>
</comment>
<dbReference type="InterPro" id="IPR015590">
    <property type="entry name" value="Aldehyde_DH_dom"/>
</dbReference>
<dbReference type="InterPro" id="IPR010061">
    <property type="entry name" value="MeMal-semiAld_DH"/>
</dbReference>
<name>A0A8X8D2L3_POPTO</name>
<evidence type="ECO:0000256" key="2">
    <source>
        <dbReference type="ARBA" id="ARBA00023002"/>
    </source>
</evidence>
<evidence type="ECO:0000256" key="4">
    <source>
        <dbReference type="SAM" id="MobiDB-lite"/>
    </source>
</evidence>
<dbReference type="Proteomes" id="UP000886885">
    <property type="component" value="Chromosome 5A"/>
</dbReference>
<dbReference type="InterPro" id="IPR016160">
    <property type="entry name" value="Ald_DH_CS_CYS"/>
</dbReference>
<feature type="compositionally biased region" description="Low complexity" evidence="4">
    <location>
        <begin position="1037"/>
        <end position="1046"/>
    </location>
</feature>
<evidence type="ECO:0000313" key="6">
    <source>
        <dbReference type="EMBL" id="KAG6775929.1"/>
    </source>
</evidence>
<dbReference type="EMBL" id="JAAWWB010000009">
    <property type="protein sequence ID" value="KAG6775929.1"/>
    <property type="molecule type" value="Genomic_DNA"/>
</dbReference>
<dbReference type="GO" id="GO:0006574">
    <property type="term" value="P:L-valine catabolic process"/>
    <property type="evidence" value="ECO:0007669"/>
    <property type="project" value="TreeGrafter"/>
</dbReference>
<sequence length="1198" mass="131931">MFPPESGVFQDREDLIKYVRDFGANQGYVVTIKKSRRDRRVILGCDRGGIYRNRRKIDESQRKRKACSRLINCPFEAIGKKEDDMWVLNIKNGEHNHEPLKDMSEHPYSRRFSEEEVRQIRMMTESGVKPRQVLKALKQSNPELQSTPRHLYNLKAKIRQGGLSGEIPINAFPFGIGYAVVVGNRSSFSAEMEASFCCFVHDELLDSQLAYISDILRKSFPDRSLKSWRPNRSVPVNTSASSTGESLKQDRQPMKVPNFIGGKFVVSQGCTIIDVLNPATQEVVSYLPLTTCEEFKDAVIAAKRAFPSWKNTPIATRQRIMFRFQELIRRDMDKLATSITSEQGKTLKGALGDVLCGLEAVEHACAMATLQMGEFVPNASNGIDTYCIREPLGVCAGICPFNFPAMIPLWMFPIAVTCGNTFVLKPCEKNPGASVILAALAVEAGFPDGVLNVIHGTNDIANYICDDDDVKAISFIGSDLTCFQSDSRLIFPFILSRYSAISIITYTVATLNRLVEYCDVCKINMSSQILTLTFCAWSLFTTCNLFSKAGLHIYARAAARGKRVQEKTLGMKRRATGHNMNRSSLLILWDPKVNDHSNTGGKNHAIIMPDASIDDTLNALVAAGFGAAGQRCMALSTAVFVGGSSAWEHELVGRAKALKVNAGTDPSADLGPVISKEVKDRICRLVQSGVDSGARLLLDGRNIMVPGYENGSFVGPTILCDVTISMDCYKEEILGPVLLCMQADSLEEAITIVNKNRYGNGASIFTTSGVAARKFQNDIDAVLVGINVSVPVPLPCSSFHEAKVSFAGNLNFCGKTGVQFYTQIKTVAQQWRELPNIGVSLSMHTSNEMDMTSRGVCSALPPSERDSPGKIALPAMSLAPERDPQKHRELLCENLRKSGGSSVPSITDKDLHNQEASLVLPPTAEKDLQAKIPPTIPHASEVKLPSQEISLTTCQTSEGMYVPVPSQWNETPTLTSQRTESISQISERICLPTSQRRNNTAPSLKRIDAAMDLTSECVYMATPRQNDNMGPALLKDSSPTPTSRPTDTAAHPASERLHDIITSHLSDSMVQSFQRNDHMFPTERKYTSAAAHRNDHIGLTSQRPDVASYPSSERVYSSATSQRTDNMIPASQRAEAMPPTTKTMFMPPIVQRNNGPQKTSERLYMYQSERMYSESTLISIDGFSSQGVSMTLATSQRM</sequence>
<evidence type="ECO:0000259" key="5">
    <source>
        <dbReference type="Pfam" id="PF00171"/>
    </source>
</evidence>
<evidence type="ECO:0000256" key="3">
    <source>
        <dbReference type="ARBA" id="ARBA00023027"/>
    </source>
</evidence>
<keyword evidence="3" id="KW-0520">NAD</keyword>
<dbReference type="FunFam" id="3.40.605.10:FF:000003">
    <property type="entry name" value="Methylmalonate-semialdehyde dehydrogenase [acylating]"/>
    <property type="match status" value="1"/>
</dbReference>
<dbReference type="OrthoDB" id="310895at2759"/>
<accession>A0A8X8D2L3</accession>
<organism evidence="6 7">
    <name type="scientific">Populus tomentosa</name>
    <name type="common">Chinese white poplar</name>
    <dbReference type="NCBI Taxonomy" id="118781"/>
    <lineage>
        <taxon>Eukaryota</taxon>
        <taxon>Viridiplantae</taxon>
        <taxon>Streptophyta</taxon>
        <taxon>Embryophyta</taxon>
        <taxon>Tracheophyta</taxon>
        <taxon>Spermatophyta</taxon>
        <taxon>Magnoliopsida</taxon>
        <taxon>eudicotyledons</taxon>
        <taxon>Gunneridae</taxon>
        <taxon>Pentapetalae</taxon>
        <taxon>rosids</taxon>
        <taxon>fabids</taxon>
        <taxon>Malpighiales</taxon>
        <taxon>Salicaceae</taxon>
        <taxon>Saliceae</taxon>
        <taxon>Populus</taxon>
    </lineage>
</organism>
<feature type="domain" description="Aldehyde dehydrogenase" evidence="5">
    <location>
        <begin position="267"/>
        <end position="479"/>
    </location>
</feature>
<dbReference type="PROSITE" id="PS00070">
    <property type="entry name" value="ALDEHYDE_DEHYDR_CYS"/>
    <property type="match status" value="1"/>
</dbReference>
<dbReference type="PANTHER" id="PTHR43866">
    <property type="entry name" value="MALONATE-SEMIALDEHYDE DEHYDROGENASE"/>
    <property type="match status" value="1"/>
</dbReference>
<gene>
    <name evidence="6" type="ORF">POTOM_019428</name>
</gene>
<evidence type="ECO:0000256" key="1">
    <source>
        <dbReference type="ARBA" id="ARBA00013048"/>
    </source>
</evidence>
<dbReference type="GO" id="GO:0006210">
    <property type="term" value="P:thymine catabolic process"/>
    <property type="evidence" value="ECO:0007669"/>
    <property type="project" value="TreeGrafter"/>
</dbReference>
<dbReference type="FunFam" id="3.40.309.10:FF:000002">
    <property type="entry name" value="Methylmalonate-semialdehyde dehydrogenase (Acylating)"/>
    <property type="match status" value="1"/>
</dbReference>
<dbReference type="Pfam" id="PF00171">
    <property type="entry name" value="Aldedh"/>
    <property type="match status" value="2"/>
</dbReference>
<keyword evidence="7" id="KW-1185">Reference proteome</keyword>
<feature type="region of interest" description="Disordered" evidence="4">
    <location>
        <begin position="1023"/>
        <end position="1052"/>
    </location>
</feature>
<protein>
    <recommendedName>
        <fullName evidence="1">methylmalonate-semialdehyde dehydrogenase (CoA acylating)</fullName>
        <ecNumber evidence="1">1.2.1.27</ecNumber>
    </recommendedName>
</protein>
<dbReference type="CDD" id="cd07085">
    <property type="entry name" value="ALDH_F6_MMSDH"/>
    <property type="match status" value="1"/>
</dbReference>
<dbReference type="PANTHER" id="PTHR43866:SF1">
    <property type="entry name" value="METHYLMALONATE-SEMIALDEHYDE DEHYDROGENASE (COA ACYLATING)"/>
    <property type="match status" value="1"/>
</dbReference>
<keyword evidence="2" id="KW-0560">Oxidoreductase</keyword>
<evidence type="ECO:0000313" key="7">
    <source>
        <dbReference type="Proteomes" id="UP000886885"/>
    </source>
</evidence>
<dbReference type="GO" id="GO:0005739">
    <property type="term" value="C:mitochondrion"/>
    <property type="evidence" value="ECO:0007669"/>
    <property type="project" value="TreeGrafter"/>
</dbReference>
<dbReference type="GO" id="GO:0004491">
    <property type="term" value="F:methylmalonate-semialdehyde dehydrogenase (acylating, NAD) activity"/>
    <property type="evidence" value="ECO:0007669"/>
    <property type="project" value="UniProtKB-EC"/>
</dbReference>
<proteinExistence type="predicted"/>